<keyword evidence="3" id="KW-0505">Motor protein</keyword>
<dbReference type="SUPFAM" id="SSF52540">
    <property type="entry name" value="P-loop containing nucleoside triphosphate hydrolases"/>
    <property type="match status" value="1"/>
</dbReference>
<keyword evidence="1" id="KW-0547">Nucleotide-binding</keyword>
<keyword evidence="8" id="KW-1185">Reference proteome</keyword>
<dbReference type="GO" id="GO:0005525">
    <property type="term" value="F:GTP binding"/>
    <property type="evidence" value="ECO:0007669"/>
    <property type="project" value="InterPro"/>
</dbReference>
<keyword evidence="2" id="KW-0342">GTP-binding</keyword>
<dbReference type="InterPro" id="IPR045063">
    <property type="entry name" value="Dynamin_N"/>
</dbReference>
<reference evidence="7" key="1">
    <citation type="journal article" date="2017" name="Nature">
        <title>The genome of Chenopodium quinoa.</title>
        <authorList>
            <person name="Jarvis D.E."/>
            <person name="Ho Y.S."/>
            <person name="Lightfoot D.J."/>
            <person name="Schmoeckel S.M."/>
            <person name="Li B."/>
            <person name="Borm T.J.A."/>
            <person name="Ohyanagi H."/>
            <person name="Mineta K."/>
            <person name="Michell C.T."/>
            <person name="Saber N."/>
            <person name="Kharbatia N.M."/>
            <person name="Rupper R.R."/>
            <person name="Sharp A.R."/>
            <person name="Dally N."/>
            <person name="Boughton B.A."/>
            <person name="Woo Y.H."/>
            <person name="Gao G."/>
            <person name="Schijlen E.G.W.M."/>
            <person name="Guo X."/>
            <person name="Momin A.A."/>
            <person name="Negrao S."/>
            <person name="Al-Babili S."/>
            <person name="Gehring C."/>
            <person name="Roessner U."/>
            <person name="Jung C."/>
            <person name="Murphy K."/>
            <person name="Arold S.T."/>
            <person name="Gojobori T."/>
            <person name="van der Linden C.G."/>
            <person name="van Loo E.N."/>
            <person name="Jellen E.N."/>
            <person name="Maughan P.J."/>
            <person name="Tester M."/>
        </authorList>
    </citation>
    <scope>NUCLEOTIDE SEQUENCE [LARGE SCALE GENOMIC DNA]</scope>
    <source>
        <strain evidence="7">cv. PI 614886</strain>
    </source>
</reference>
<dbReference type="SMR" id="A0A803L4C6"/>
<proteinExistence type="predicted"/>
<dbReference type="Proteomes" id="UP000596660">
    <property type="component" value="Unplaced"/>
</dbReference>
<dbReference type="SMART" id="SM00302">
    <property type="entry name" value="GED"/>
    <property type="match status" value="1"/>
</dbReference>
<dbReference type="Gramene" id="AUR62006708-RA">
    <property type="protein sequence ID" value="AUR62006708-RA:cds"/>
    <property type="gene ID" value="AUR62006708"/>
</dbReference>
<dbReference type="GO" id="GO:0003924">
    <property type="term" value="F:GTPase activity"/>
    <property type="evidence" value="ECO:0007669"/>
    <property type="project" value="InterPro"/>
</dbReference>
<dbReference type="GO" id="GO:0008017">
    <property type="term" value="F:microtubule binding"/>
    <property type="evidence" value="ECO:0007669"/>
    <property type="project" value="TreeGrafter"/>
</dbReference>
<dbReference type="InterPro" id="IPR022812">
    <property type="entry name" value="Dynamin"/>
</dbReference>
<dbReference type="InterPro" id="IPR030381">
    <property type="entry name" value="G_DYNAMIN_dom"/>
</dbReference>
<accession>A0A803L4C6</accession>
<dbReference type="Pfam" id="PF02212">
    <property type="entry name" value="GED"/>
    <property type="match status" value="1"/>
</dbReference>
<evidence type="ECO:0000259" key="5">
    <source>
        <dbReference type="PROSITE" id="PS51388"/>
    </source>
</evidence>
<feature type="region of interest" description="Disordered" evidence="4">
    <location>
        <begin position="1"/>
        <end position="46"/>
    </location>
</feature>
<evidence type="ECO:0000256" key="4">
    <source>
        <dbReference type="SAM" id="MobiDB-lite"/>
    </source>
</evidence>
<dbReference type="PROSITE" id="PS51388">
    <property type="entry name" value="GED"/>
    <property type="match status" value="1"/>
</dbReference>
<feature type="domain" description="GED" evidence="5">
    <location>
        <begin position="568"/>
        <end position="661"/>
    </location>
</feature>
<dbReference type="PANTHER" id="PTHR11566:SF173">
    <property type="entry name" value="DYNAMIN-RELATED PROTEIN 4C"/>
    <property type="match status" value="1"/>
</dbReference>
<dbReference type="Pfam" id="PF01031">
    <property type="entry name" value="Dynamin_M"/>
    <property type="match status" value="1"/>
</dbReference>
<dbReference type="InterPro" id="IPR001401">
    <property type="entry name" value="Dynamin_GTPase"/>
</dbReference>
<protein>
    <submittedName>
        <fullName evidence="7">Uncharacterized protein</fullName>
    </submittedName>
</protein>
<dbReference type="Gene3D" id="3.40.50.300">
    <property type="entry name" value="P-loop containing nucleotide triphosphate hydrolases"/>
    <property type="match status" value="1"/>
</dbReference>
<evidence type="ECO:0000313" key="8">
    <source>
        <dbReference type="Proteomes" id="UP000596660"/>
    </source>
</evidence>
<dbReference type="Gene3D" id="1.20.120.1240">
    <property type="entry name" value="Dynamin, middle domain"/>
    <property type="match status" value="1"/>
</dbReference>
<evidence type="ECO:0000256" key="3">
    <source>
        <dbReference type="ARBA" id="ARBA00023175"/>
    </source>
</evidence>
<dbReference type="CDD" id="cd08771">
    <property type="entry name" value="DLP_1"/>
    <property type="match status" value="1"/>
</dbReference>
<dbReference type="InterPro" id="IPR020850">
    <property type="entry name" value="GED_dom"/>
</dbReference>
<feature type="domain" description="Dynamin-type G" evidence="6">
    <location>
        <begin position="73"/>
        <end position="329"/>
    </location>
</feature>
<reference evidence="7" key="2">
    <citation type="submission" date="2021-03" db="UniProtKB">
        <authorList>
            <consortium name="EnsemblPlants"/>
        </authorList>
    </citation>
    <scope>IDENTIFICATION</scope>
</reference>
<organism evidence="7 8">
    <name type="scientific">Chenopodium quinoa</name>
    <name type="common">Quinoa</name>
    <dbReference type="NCBI Taxonomy" id="63459"/>
    <lineage>
        <taxon>Eukaryota</taxon>
        <taxon>Viridiplantae</taxon>
        <taxon>Streptophyta</taxon>
        <taxon>Embryophyta</taxon>
        <taxon>Tracheophyta</taxon>
        <taxon>Spermatophyta</taxon>
        <taxon>Magnoliopsida</taxon>
        <taxon>eudicotyledons</taxon>
        <taxon>Gunneridae</taxon>
        <taxon>Pentapetalae</taxon>
        <taxon>Caryophyllales</taxon>
        <taxon>Chenopodiaceae</taxon>
        <taxon>Chenopodioideae</taxon>
        <taxon>Atripliceae</taxon>
        <taxon>Chenopodium</taxon>
    </lineage>
</organism>
<dbReference type="PRINTS" id="PR00195">
    <property type="entry name" value="DYNAMIN"/>
</dbReference>
<dbReference type="PANTHER" id="PTHR11566">
    <property type="entry name" value="DYNAMIN"/>
    <property type="match status" value="1"/>
</dbReference>
<dbReference type="Gramene" id="AUR62006715-RA">
    <property type="protein sequence ID" value="AUR62006715-RA:cds"/>
    <property type="gene ID" value="AUR62006715"/>
</dbReference>
<evidence type="ECO:0000313" key="7">
    <source>
        <dbReference type="EnsemblPlants" id="AUR62006715-RA:cds"/>
    </source>
</evidence>
<evidence type="ECO:0000256" key="2">
    <source>
        <dbReference type="ARBA" id="ARBA00023134"/>
    </source>
</evidence>
<dbReference type="Pfam" id="PF00350">
    <property type="entry name" value="Dynamin_N"/>
    <property type="match status" value="1"/>
</dbReference>
<dbReference type="PROSITE" id="PS51718">
    <property type="entry name" value="G_DYNAMIN_2"/>
    <property type="match status" value="1"/>
</dbReference>
<dbReference type="GO" id="GO:0016020">
    <property type="term" value="C:membrane"/>
    <property type="evidence" value="ECO:0007669"/>
    <property type="project" value="TreeGrafter"/>
</dbReference>
<dbReference type="InterPro" id="IPR027417">
    <property type="entry name" value="P-loop_NTPase"/>
</dbReference>
<dbReference type="AlphaFoldDB" id="A0A803L4C6"/>
<dbReference type="EnsemblPlants" id="AUR62006715-RA">
    <property type="protein sequence ID" value="AUR62006715-RA:cds"/>
    <property type="gene ID" value="AUR62006715"/>
</dbReference>
<evidence type="ECO:0000256" key="1">
    <source>
        <dbReference type="ARBA" id="ARBA00022741"/>
    </source>
</evidence>
<accession>A0A803L4B9</accession>
<dbReference type="GO" id="GO:0005737">
    <property type="term" value="C:cytoplasm"/>
    <property type="evidence" value="ECO:0007669"/>
    <property type="project" value="TreeGrafter"/>
</dbReference>
<dbReference type="EnsemblPlants" id="AUR62006708-RA">
    <property type="protein sequence ID" value="AUR62006708-RA:cds"/>
    <property type="gene ID" value="AUR62006708"/>
</dbReference>
<dbReference type="InterPro" id="IPR003130">
    <property type="entry name" value="GED"/>
</dbReference>
<sequence length="664" mass="74564">MVQQNKPKSARKPTKTNLNDKDMNKSLVPTDTTHADEHDIPVPPPLISSYNDQIRPLLDAVDKLRTLKVMKEGIQLPTIVVVGDQSSGKSSVLESLAGISLPRGQGICTRVPLIMRLQHQSDLTPQLSLEYMGKVLQTDEAHVTEAINSATQEIAGKAKGICSTPITLIVRKKGVPDLTMVDLPGITRVPVRGQPANIYEKIRDIIMEYITPEESIILNVLSATVDFSTSPEGLLEKVTNDDVIIGLGYVCVRNRIGQETYEEARLEEARLFESHPLLSRIDKSIVGIPELAQRLVHIQASIISKCLPNIVHQINTKLNAYVDELNNLPQNLSSVAEAMTGFMQIMGSVKESLRKILIRGEYDEYPDDMNMHCKARLAEMLRGFSELMHSKKKDETKLGNFLKVEIQVLEEAKGIGLPNFLPHSAFITLLQREVKEISQTPAEFMTKFWGYVESAALSIIMQHSDNYPSLQSSCRRAAVNLISRKKDQSIIRVKEIVQMETYADYTCDSQYLSVWNRLMSHQDKFMNIVEGKSVQVNTGKKVTSMEFEGLGKVDLAHLQKYKHLAEQAFDMKMRMMSYWKIVLKRLVDSIALHLLFSIQNLVNNELEGEVVNEVMGPYGGGVERMLEESPAVAGKRERLNKSIKLLEESKDVVSKIMDRIAVTE</sequence>
<name>A0A803L4C6_CHEQI</name>
<dbReference type="OMA" id="SYLFLME"/>
<dbReference type="GO" id="GO:0005874">
    <property type="term" value="C:microtubule"/>
    <property type="evidence" value="ECO:0007669"/>
    <property type="project" value="TreeGrafter"/>
</dbReference>
<dbReference type="SMART" id="SM00053">
    <property type="entry name" value="DYNc"/>
    <property type="match status" value="1"/>
</dbReference>
<dbReference type="InterPro" id="IPR000375">
    <property type="entry name" value="Dynamin_stalk"/>
</dbReference>
<evidence type="ECO:0000259" key="6">
    <source>
        <dbReference type="PROSITE" id="PS51718"/>
    </source>
</evidence>